<evidence type="ECO:0000313" key="4">
    <source>
        <dbReference type="EMBL" id="KUL28573.1"/>
    </source>
</evidence>
<dbReference type="GO" id="GO:0016491">
    <property type="term" value="F:oxidoreductase activity"/>
    <property type="evidence" value="ECO:0007669"/>
    <property type="project" value="UniProtKB-KW"/>
</dbReference>
<dbReference type="InterPro" id="IPR036188">
    <property type="entry name" value="FAD/NAD-bd_sf"/>
</dbReference>
<evidence type="ECO:0000259" key="3">
    <source>
        <dbReference type="Pfam" id="PF07992"/>
    </source>
</evidence>
<evidence type="ECO:0000256" key="2">
    <source>
        <dbReference type="ARBA" id="ARBA00023002"/>
    </source>
</evidence>
<dbReference type="OrthoDB" id="9806179at2"/>
<comment type="caution">
    <text evidence="4">The sequence shown here is derived from an EMBL/GenBank/DDBJ whole genome shotgun (WGS) entry which is preliminary data.</text>
</comment>
<dbReference type="PANTHER" id="PTHR48105">
    <property type="entry name" value="THIOREDOXIN REDUCTASE 1-RELATED-RELATED"/>
    <property type="match status" value="1"/>
</dbReference>
<dbReference type="Gene3D" id="3.50.50.60">
    <property type="entry name" value="FAD/NAD(P)-binding domain"/>
    <property type="match status" value="2"/>
</dbReference>
<keyword evidence="5" id="KW-1185">Reference proteome</keyword>
<protein>
    <submittedName>
        <fullName evidence="4">Thioredoxin-disulfide reductase</fullName>
    </submittedName>
</protein>
<dbReference type="Proteomes" id="UP000053937">
    <property type="component" value="Unassembled WGS sequence"/>
</dbReference>
<dbReference type="InterPro" id="IPR023753">
    <property type="entry name" value="FAD/NAD-binding_dom"/>
</dbReference>
<sequence length="313" mass="33205">MQTGLYDVIIIGGGPAGSSAALYTSRAELKTLVIDKDPHAGALGMAHLIANYPGIPDSLSGMELLELMKRQAVSFGAEYVRDKVTGIDPDGTEKAVFTASGKFYRAKALILATGAMGKSSEIPGEKRLVGMGVSYCATCDAAFYRGKVVAVYGKNRETVEEAIVLTRFAAKVIVLCSAGKFSVPDDEVALLHQSVNVEIRYDSKVLAVNGVKEVESVTLEGAEEPLIVDGLFIYLSGSSPVLDFIGGRLAVSQCGCLKIDSYYATSAPGVFAAGDMLCKEIKQAVIVAAEGCQAALFADRFLRGGRKPKHDYR</sequence>
<dbReference type="PRINTS" id="PR00368">
    <property type="entry name" value="FADPNR"/>
</dbReference>
<dbReference type="EMBL" id="LMBR01000134">
    <property type="protein sequence ID" value="KUL28573.1"/>
    <property type="molecule type" value="Genomic_DNA"/>
</dbReference>
<evidence type="ECO:0000313" key="5">
    <source>
        <dbReference type="Proteomes" id="UP000053937"/>
    </source>
</evidence>
<dbReference type="RefSeq" id="WP_059139012.1">
    <property type="nucleotide sequence ID" value="NZ_LMBR01000134.1"/>
</dbReference>
<keyword evidence="2" id="KW-0560">Oxidoreductase</keyword>
<dbReference type="Pfam" id="PF07992">
    <property type="entry name" value="Pyr_redox_2"/>
    <property type="match status" value="1"/>
</dbReference>
<gene>
    <name evidence="4" type="ORF">ASB62_05750</name>
</gene>
<accession>A0A101JKL8</accession>
<dbReference type="SUPFAM" id="SSF51905">
    <property type="entry name" value="FAD/NAD(P)-binding domain"/>
    <property type="match status" value="1"/>
</dbReference>
<feature type="domain" description="FAD/NAD(P)-binding" evidence="3">
    <location>
        <begin position="6"/>
        <end position="288"/>
    </location>
</feature>
<dbReference type="InterPro" id="IPR050097">
    <property type="entry name" value="Ferredoxin-NADP_redctase_2"/>
</dbReference>
<name>A0A101JKL8_CHLLI</name>
<evidence type="ECO:0000256" key="1">
    <source>
        <dbReference type="ARBA" id="ARBA00022630"/>
    </source>
</evidence>
<reference evidence="4 5" key="1">
    <citation type="submission" date="2015-10" db="EMBL/GenBank/DDBJ databases">
        <title>Draft Genome Sequence of Chlorobium limicola strain Frasassi Growing under Artificial Lighting in the Frasassi Cave System.</title>
        <authorList>
            <person name="Mansor M."/>
            <person name="Macalady J."/>
        </authorList>
    </citation>
    <scope>NUCLEOTIDE SEQUENCE [LARGE SCALE GENOMIC DNA]</scope>
    <source>
        <strain evidence="4 5">Frasassi</strain>
    </source>
</reference>
<keyword evidence="1" id="KW-0285">Flavoprotein</keyword>
<dbReference type="AlphaFoldDB" id="A0A101JKL8"/>
<dbReference type="PRINTS" id="PR00469">
    <property type="entry name" value="PNDRDTASEII"/>
</dbReference>
<organism evidence="4 5">
    <name type="scientific">Chlorobium limicola</name>
    <dbReference type="NCBI Taxonomy" id="1092"/>
    <lineage>
        <taxon>Bacteria</taxon>
        <taxon>Pseudomonadati</taxon>
        <taxon>Chlorobiota</taxon>
        <taxon>Chlorobiia</taxon>
        <taxon>Chlorobiales</taxon>
        <taxon>Chlorobiaceae</taxon>
        <taxon>Chlorobium/Pelodictyon group</taxon>
        <taxon>Chlorobium</taxon>
    </lineage>
</organism>
<proteinExistence type="predicted"/>